<dbReference type="EMBL" id="KZ454989">
    <property type="protein sequence ID" value="PKI84585.1"/>
    <property type="molecule type" value="Genomic_DNA"/>
</dbReference>
<feature type="signal peptide" evidence="7">
    <location>
        <begin position="1"/>
        <end position="33"/>
    </location>
</feature>
<evidence type="ECO:0000313" key="9">
    <source>
        <dbReference type="EMBL" id="PKI84585.1"/>
    </source>
</evidence>
<dbReference type="PROSITE" id="PS50237">
    <property type="entry name" value="HECT"/>
    <property type="match status" value="1"/>
</dbReference>
<reference evidence="9 10" key="1">
    <citation type="submission" date="2017-10" db="EMBL/GenBank/DDBJ databases">
        <title>A novel species of cold-tolerant Malassezia isolated from bats.</title>
        <authorList>
            <person name="Lorch J.M."/>
            <person name="Palmer J.M."/>
            <person name="Vanderwolf K.J."/>
            <person name="Schmidt K.Z."/>
            <person name="Verant M.L."/>
            <person name="Weller T.J."/>
            <person name="Blehert D.S."/>
        </authorList>
    </citation>
    <scope>NUCLEOTIDE SEQUENCE [LARGE SCALE GENOMIC DNA]</scope>
    <source>
        <strain evidence="9 10">NWHC:44797-103</strain>
    </source>
</reference>
<accession>A0A2N1JDF9</accession>
<evidence type="ECO:0000256" key="2">
    <source>
        <dbReference type="ARBA" id="ARBA00012485"/>
    </source>
</evidence>
<evidence type="ECO:0000313" key="10">
    <source>
        <dbReference type="Proteomes" id="UP000232875"/>
    </source>
</evidence>
<keyword evidence="4 5" id="KW-0833">Ubl conjugation pathway</keyword>
<feature type="compositionally biased region" description="Polar residues" evidence="6">
    <location>
        <begin position="238"/>
        <end position="263"/>
    </location>
</feature>
<organism evidence="9 10">
    <name type="scientific">Malassezia vespertilionis</name>
    <dbReference type="NCBI Taxonomy" id="2020962"/>
    <lineage>
        <taxon>Eukaryota</taxon>
        <taxon>Fungi</taxon>
        <taxon>Dikarya</taxon>
        <taxon>Basidiomycota</taxon>
        <taxon>Ustilaginomycotina</taxon>
        <taxon>Malasseziomycetes</taxon>
        <taxon>Malasseziales</taxon>
        <taxon>Malasseziaceae</taxon>
        <taxon>Malassezia</taxon>
    </lineage>
</organism>
<evidence type="ECO:0000259" key="8">
    <source>
        <dbReference type="PROSITE" id="PS50237"/>
    </source>
</evidence>
<dbReference type="InterPro" id="IPR044611">
    <property type="entry name" value="E3A/B/C-like"/>
</dbReference>
<dbReference type="InterPro" id="IPR000569">
    <property type="entry name" value="HECT_dom"/>
</dbReference>
<dbReference type="Pfam" id="PF00632">
    <property type="entry name" value="HECT"/>
    <property type="match status" value="1"/>
</dbReference>
<dbReference type="CDD" id="cd00078">
    <property type="entry name" value="HECTc"/>
    <property type="match status" value="1"/>
</dbReference>
<feature type="region of interest" description="Disordered" evidence="6">
    <location>
        <begin position="237"/>
        <end position="266"/>
    </location>
</feature>
<feature type="domain" description="HECT" evidence="8">
    <location>
        <begin position="630"/>
        <end position="965"/>
    </location>
</feature>
<name>A0A2N1JDF9_9BASI</name>
<protein>
    <recommendedName>
        <fullName evidence="2">HECT-type E3 ubiquitin transferase</fullName>
        <ecNumber evidence="2">2.3.2.26</ecNumber>
    </recommendedName>
</protein>
<evidence type="ECO:0000256" key="6">
    <source>
        <dbReference type="SAM" id="MobiDB-lite"/>
    </source>
</evidence>
<dbReference type="OrthoDB" id="8068875at2759"/>
<evidence type="ECO:0000256" key="5">
    <source>
        <dbReference type="PROSITE-ProRule" id="PRU00104"/>
    </source>
</evidence>
<dbReference type="Proteomes" id="UP000232875">
    <property type="component" value="Unassembled WGS sequence"/>
</dbReference>
<dbReference type="Gene3D" id="3.30.2410.10">
    <property type="entry name" value="Hect, E3 ligase catalytic domain"/>
    <property type="match status" value="1"/>
</dbReference>
<dbReference type="GO" id="GO:0000209">
    <property type="term" value="P:protein polyubiquitination"/>
    <property type="evidence" value="ECO:0007669"/>
    <property type="project" value="InterPro"/>
</dbReference>
<dbReference type="GO" id="GO:0006511">
    <property type="term" value="P:ubiquitin-dependent protein catabolic process"/>
    <property type="evidence" value="ECO:0007669"/>
    <property type="project" value="TreeGrafter"/>
</dbReference>
<dbReference type="Gene3D" id="3.30.2160.10">
    <property type="entry name" value="Hect, E3 ligase catalytic domain"/>
    <property type="match status" value="1"/>
</dbReference>
<dbReference type="Gene3D" id="3.90.1750.10">
    <property type="entry name" value="Hect, E3 ligase catalytic domains"/>
    <property type="match status" value="1"/>
</dbReference>
<keyword evidence="7" id="KW-0732">Signal</keyword>
<keyword evidence="10" id="KW-1185">Reference proteome</keyword>
<feature type="active site" description="Glycyl thioester intermediate" evidence="5">
    <location>
        <position position="933"/>
    </location>
</feature>
<dbReference type="PANTHER" id="PTHR45700:SF2">
    <property type="entry name" value="UBIQUITIN-PROTEIN LIGASE E3C"/>
    <property type="match status" value="1"/>
</dbReference>
<keyword evidence="3" id="KW-0808">Transferase</keyword>
<dbReference type="SMART" id="SM00119">
    <property type="entry name" value="HECTc"/>
    <property type="match status" value="1"/>
</dbReference>
<feature type="chain" id="PRO_5015007276" description="HECT-type E3 ubiquitin transferase" evidence="7">
    <location>
        <begin position="34"/>
        <end position="965"/>
    </location>
</feature>
<evidence type="ECO:0000256" key="4">
    <source>
        <dbReference type="ARBA" id="ARBA00022786"/>
    </source>
</evidence>
<dbReference type="SUPFAM" id="SSF56204">
    <property type="entry name" value="Hect, E3 ligase catalytic domain"/>
    <property type="match status" value="1"/>
</dbReference>
<gene>
    <name evidence="9" type="ORF">MVES_001753</name>
</gene>
<dbReference type="EC" id="2.3.2.26" evidence="2"/>
<evidence type="ECO:0000256" key="3">
    <source>
        <dbReference type="ARBA" id="ARBA00022679"/>
    </source>
</evidence>
<dbReference type="InterPro" id="IPR035983">
    <property type="entry name" value="Hect_E3_ubiquitin_ligase"/>
</dbReference>
<evidence type="ECO:0000256" key="1">
    <source>
        <dbReference type="ARBA" id="ARBA00000885"/>
    </source>
</evidence>
<comment type="catalytic activity">
    <reaction evidence="1">
        <text>S-ubiquitinyl-[E2 ubiquitin-conjugating enzyme]-L-cysteine + [acceptor protein]-L-lysine = [E2 ubiquitin-conjugating enzyme]-L-cysteine + N(6)-ubiquitinyl-[acceptor protein]-L-lysine.</text>
        <dbReference type="EC" id="2.3.2.26"/>
    </reaction>
</comment>
<proteinExistence type="predicted"/>
<dbReference type="AlphaFoldDB" id="A0A2N1JDF9"/>
<dbReference type="FunFam" id="3.30.2160.10:FF:000002">
    <property type="entry name" value="Putative Ubiquitin-protein ligase E3C"/>
    <property type="match status" value="1"/>
</dbReference>
<dbReference type="GO" id="GO:0061630">
    <property type="term" value="F:ubiquitin protein ligase activity"/>
    <property type="evidence" value="ECO:0007669"/>
    <property type="project" value="UniProtKB-EC"/>
</dbReference>
<evidence type="ECO:0000256" key="7">
    <source>
        <dbReference type="SAM" id="SignalP"/>
    </source>
</evidence>
<dbReference type="PANTHER" id="PTHR45700">
    <property type="entry name" value="UBIQUITIN-PROTEIN LIGASE E3C"/>
    <property type="match status" value="1"/>
</dbReference>
<dbReference type="STRING" id="2020962.A0A2N1JDF9"/>
<sequence length="965" mass="108558">MGIGDDESEKDWHALLAWVVHLVLHILVHRAAAMSQADIHVWIQFLNALLVPQANVELQQALLRSMLFWGLYRALQAAMLALPSEQSHTGQLCVTLMLHPFHLLPDAPVTFVKDVQNAPPTTDARSIALRAFVANGLTVPHLLQRVPIDAVAQFTSAFPFAQVMEHIYALGACYRTPGATALANNPIHSPYLLGNLLVLCQNRVPLLRTSAELSSYLDALVLLQDALPSTAFVAPEDTNASSEHASTTSITETDEQNSPTQHPTDAASVNIPLCTLPLDPNTYRNLRIVVSEAHLHAIMAASVRFSHARPALCAFLLAALQSWPSAEREVVLNTVLYGYDSHTARNAAPAQRPSVGSLVRELWRGWTRASPFAKHLSPINPIARVAETRAVLLNPAFARDWAIFTVLCALYSRTLMTMGDDEFYPSSKLDAENAARNPLTLDELVTISSLLRNIAFTLYWHEDLQYHAEHDLLLPGARRRLPHLRAMITELLQQLHTRDSRRRFTPDAHWHMLSQQDLASFIESVVWEERSLMASSEEEGFNLQSRRSATLSARTVAFINPRLGVLNNIPFVIPFDVRVEIFRHFVRSDSERLGISRDIYAWQSQRRVTIRRGAIAEDGMAQLNALGPHLKGPLQIVFVDQWGMQEDGIDGGGVFKEFLTSLVQEVFHTDRGLWCVNQRQELYPNPHSYAQRPEQLNWYAFLGRIIGKALYEGILVDAKFASFFLGKWLGHQSYLDDLASLDSLDRELYKGLIVLKNYTGNVENDFALNFTVTDEEFGATRTTELIPGGTDISVTRSNRLSYIYHVTRYRLSKQIEPQCRAFFDGLSELIDPRWLRLLNREELHVLVSGAEKPIDLDNLREHTLYGGFHEKDLAITFFWEALASLDQDSRRAFLRFVTSSPNPPLRGFVELNPKFAIRNAGDDVSRLPTASTCVNLLKLPAYTSKEQALEKLRYAIHSQAGFDLE</sequence>